<evidence type="ECO:0000256" key="1">
    <source>
        <dbReference type="SAM" id="MobiDB-lite"/>
    </source>
</evidence>
<proteinExistence type="predicted"/>
<accession>A0A9Q8WI03</accession>
<feature type="region of interest" description="Disordered" evidence="1">
    <location>
        <begin position="609"/>
        <end position="643"/>
    </location>
</feature>
<dbReference type="GeneID" id="73342816"/>
<keyword evidence="3" id="KW-1185">Reference proteome</keyword>
<evidence type="ECO:0000313" key="2">
    <source>
        <dbReference type="EMBL" id="UQC83330.1"/>
    </source>
</evidence>
<evidence type="ECO:0000313" key="3">
    <source>
        <dbReference type="Proteomes" id="UP000830671"/>
    </source>
</evidence>
<protein>
    <submittedName>
        <fullName evidence="2">Uncharacterized protein</fullName>
    </submittedName>
</protein>
<dbReference type="Proteomes" id="UP000830671">
    <property type="component" value="Chromosome 4"/>
</dbReference>
<feature type="compositionally biased region" description="Basic and acidic residues" evidence="1">
    <location>
        <begin position="609"/>
        <end position="622"/>
    </location>
</feature>
<name>A0A9Q8WI03_9PEZI</name>
<feature type="compositionally biased region" description="Basic and acidic residues" evidence="1">
    <location>
        <begin position="26"/>
        <end position="35"/>
    </location>
</feature>
<reference evidence="2" key="1">
    <citation type="journal article" date="2021" name="Mol. Plant Microbe Interact.">
        <title>Complete Genome Sequence of the Plant-Pathogenic Fungus Colletotrichum lupini.</title>
        <authorList>
            <person name="Baroncelli R."/>
            <person name="Pensec F."/>
            <person name="Da Lio D."/>
            <person name="Boufleur T."/>
            <person name="Vicente I."/>
            <person name="Sarrocco S."/>
            <person name="Picot A."/>
            <person name="Baraldi E."/>
            <person name="Sukno S."/>
            <person name="Thon M."/>
            <person name="Le Floch G."/>
        </authorList>
    </citation>
    <scope>NUCLEOTIDE SEQUENCE</scope>
    <source>
        <strain evidence="2">IMI 504893</strain>
    </source>
</reference>
<gene>
    <name evidence="2" type="ORF">CLUP02_08825</name>
</gene>
<dbReference type="AlphaFoldDB" id="A0A9Q8WI03"/>
<dbReference type="RefSeq" id="XP_049144949.1">
    <property type="nucleotide sequence ID" value="XM_049287806.1"/>
</dbReference>
<feature type="region of interest" description="Disordered" evidence="1">
    <location>
        <begin position="24"/>
        <end position="51"/>
    </location>
</feature>
<sequence>MCGVAAPKLSVPCSCQVGRIGSRNGARAEEGENKQWRSFLPGPKAPRPRLDSTKTGCMTCGRIGASLLVGAALELSRYAIPTLIWCWFSTFVGLKDFQSSPLNVSRLPNRSGQAASRLENGSRQTRLLCHDDMHNASPLCLEEIGMQATYRTGRGFQDKLVGTERRMQHRHLKADTHRGCTSSRPWWIVGAHDRAVHTQNRQVERSNNRGMWGSPIPGPGRLASGIAELNIHGCRYGLGARQRVPERRLLVIPTFPEDQFTKGTKVEAAVVWIFTNGSKYSQQCHITVDSLGERKAGDMIGTSGPTDSMREPAALFASSFSWSTLHPWVLNLDLQRSSIVLPGYVWKAAEWLVAEQTRRRPGDSQERSDCRVTPPAPISMGIYAKTSKRPVTLEQKSLTVVRVGNKIGLFQVGQSAKNWKRQYDKQHAPNDSHASTDMVSFAYVSVSFAQSGIGHAWASASAKLGYSLSVKRCNGGKQISDLQQWLAKLFPSYLARYHVWLPRQLTFARVKHVEFAITKCVQTPHDIGFCYQNFRKRRQRWLEQAVQQPTSHPQKYLIATLPRPEMSMTTLIHYGMLVTFRGSSARRSRQGNRHHLPECLPTKVRPTHAVRDARGSSYDEPRSVIPPSRSSGAPTVHPADAHAGLLPASESGRAATGTRVGVAATPVKCEAGNRNRCCRGRSCDRDAFGSRSAVMARPANFIGNVSEESLSSRAETGGLGALNLANAPTSGLRDSTSLGVSLRPTCSREPFSRTLEQNFNFTEATSVSKQNLFNVPDGLTASGYLPAYLVWSVLQVGPLISCC</sequence>
<dbReference type="KEGG" id="clup:CLUP02_08825"/>
<dbReference type="EMBL" id="CP019476">
    <property type="protein sequence ID" value="UQC83330.1"/>
    <property type="molecule type" value="Genomic_DNA"/>
</dbReference>
<organism evidence="2 3">
    <name type="scientific">Colletotrichum lupini</name>
    <dbReference type="NCBI Taxonomy" id="145971"/>
    <lineage>
        <taxon>Eukaryota</taxon>
        <taxon>Fungi</taxon>
        <taxon>Dikarya</taxon>
        <taxon>Ascomycota</taxon>
        <taxon>Pezizomycotina</taxon>
        <taxon>Sordariomycetes</taxon>
        <taxon>Hypocreomycetidae</taxon>
        <taxon>Glomerellales</taxon>
        <taxon>Glomerellaceae</taxon>
        <taxon>Colletotrichum</taxon>
        <taxon>Colletotrichum acutatum species complex</taxon>
    </lineage>
</organism>